<accession>A0A0W0FBL5</accession>
<protein>
    <submittedName>
        <fullName evidence="1">Uncharacterized protein</fullName>
    </submittedName>
</protein>
<organism evidence="1 2">
    <name type="scientific">Moniliophthora roreri</name>
    <name type="common">Frosty pod rot fungus</name>
    <name type="synonym">Monilia roreri</name>
    <dbReference type="NCBI Taxonomy" id="221103"/>
    <lineage>
        <taxon>Eukaryota</taxon>
        <taxon>Fungi</taxon>
        <taxon>Dikarya</taxon>
        <taxon>Basidiomycota</taxon>
        <taxon>Agaricomycotina</taxon>
        <taxon>Agaricomycetes</taxon>
        <taxon>Agaricomycetidae</taxon>
        <taxon>Agaricales</taxon>
        <taxon>Marasmiineae</taxon>
        <taxon>Marasmiaceae</taxon>
        <taxon>Moniliophthora</taxon>
    </lineage>
</organism>
<dbReference type="Proteomes" id="UP000054988">
    <property type="component" value="Unassembled WGS sequence"/>
</dbReference>
<dbReference type="AlphaFoldDB" id="A0A0W0FBL5"/>
<evidence type="ECO:0000313" key="2">
    <source>
        <dbReference type="Proteomes" id="UP000054988"/>
    </source>
</evidence>
<gene>
    <name evidence="1" type="ORF">WG66_13769</name>
</gene>
<evidence type="ECO:0000313" key="1">
    <source>
        <dbReference type="EMBL" id="KTB33702.1"/>
    </source>
</evidence>
<name>A0A0W0FBL5_MONRR</name>
<reference evidence="1 2" key="1">
    <citation type="submission" date="2015-12" db="EMBL/GenBank/DDBJ databases">
        <title>Draft genome sequence of Moniliophthora roreri, the causal agent of frosty pod rot of cacao.</title>
        <authorList>
            <person name="Aime M.C."/>
            <person name="Diaz-Valderrama J.R."/>
            <person name="Kijpornyongpan T."/>
            <person name="Phillips-Mora W."/>
        </authorList>
    </citation>
    <scope>NUCLEOTIDE SEQUENCE [LARGE SCALE GENOMIC DNA]</scope>
    <source>
        <strain evidence="1 2">MCA 2952</strain>
    </source>
</reference>
<dbReference type="EMBL" id="LATX01002149">
    <property type="protein sequence ID" value="KTB33702.1"/>
    <property type="molecule type" value="Genomic_DNA"/>
</dbReference>
<sequence>MEEYIRNPLDDSWETVGSDDEAYQYWQKYWNKEAELGPLSREDFLEYIPEDVFDDQALQLKRFPTLFKSIEEAITREEYEKLEEKIHHCDNGTSWHRENILWTLRPLSPMCATETHTILG</sequence>
<proteinExistence type="predicted"/>
<comment type="caution">
    <text evidence="1">The sequence shown here is derived from an EMBL/GenBank/DDBJ whole genome shotgun (WGS) entry which is preliminary data.</text>
</comment>